<dbReference type="EMBL" id="CM029051">
    <property type="protein sequence ID" value="KAG2562446.1"/>
    <property type="molecule type" value="Genomic_DNA"/>
</dbReference>
<proteinExistence type="predicted"/>
<evidence type="ECO:0000313" key="2">
    <source>
        <dbReference type="Proteomes" id="UP000823388"/>
    </source>
</evidence>
<keyword evidence="2" id="KW-1185">Reference proteome</keyword>
<gene>
    <name evidence="1" type="ORF">PVAP13_8KG106901</name>
</gene>
<protein>
    <submittedName>
        <fullName evidence="1">Uncharacterized protein</fullName>
    </submittedName>
</protein>
<dbReference type="Proteomes" id="UP000823388">
    <property type="component" value="Chromosome 8K"/>
</dbReference>
<evidence type="ECO:0000313" key="1">
    <source>
        <dbReference type="EMBL" id="KAG2562446.1"/>
    </source>
</evidence>
<accession>A0A8T0PU30</accession>
<dbReference type="AlphaFoldDB" id="A0A8T0PU30"/>
<name>A0A8T0PU30_PANVG</name>
<reference evidence="1" key="1">
    <citation type="submission" date="2020-05" db="EMBL/GenBank/DDBJ databases">
        <title>WGS assembly of Panicum virgatum.</title>
        <authorList>
            <person name="Lovell J.T."/>
            <person name="Jenkins J."/>
            <person name="Shu S."/>
            <person name="Juenger T.E."/>
            <person name="Schmutz J."/>
        </authorList>
    </citation>
    <scope>NUCLEOTIDE SEQUENCE</scope>
    <source>
        <strain evidence="1">AP13</strain>
    </source>
</reference>
<organism evidence="1 2">
    <name type="scientific">Panicum virgatum</name>
    <name type="common">Blackwell switchgrass</name>
    <dbReference type="NCBI Taxonomy" id="38727"/>
    <lineage>
        <taxon>Eukaryota</taxon>
        <taxon>Viridiplantae</taxon>
        <taxon>Streptophyta</taxon>
        <taxon>Embryophyta</taxon>
        <taxon>Tracheophyta</taxon>
        <taxon>Spermatophyta</taxon>
        <taxon>Magnoliopsida</taxon>
        <taxon>Liliopsida</taxon>
        <taxon>Poales</taxon>
        <taxon>Poaceae</taxon>
        <taxon>PACMAD clade</taxon>
        <taxon>Panicoideae</taxon>
        <taxon>Panicodae</taxon>
        <taxon>Paniceae</taxon>
        <taxon>Panicinae</taxon>
        <taxon>Panicum</taxon>
        <taxon>Panicum sect. Hiantes</taxon>
    </lineage>
</organism>
<sequence length="93" mass="10447">MPMLHLPLKRAYRFVVALLYPLCLSFVLPTPVCTLKMKCGFSLIGWGWPDACKFNCSAGFCVPYFLAALFGFVHTEMCTLANNFCMMTLLVPL</sequence>
<comment type="caution">
    <text evidence="1">The sequence shown here is derived from an EMBL/GenBank/DDBJ whole genome shotgun (WGS) entry which is preliminary data.</text>
</comment>